<dbReference type="CDD" id="cd02274">
    <property type="entry name" value="DHDPR_N"/>
    <property type="match status" value="1"/>
</dbReference>
<dbReference type="PANTHER" id="PTHR20836:SF0">
    <property type="entry name" value="4-HYDROXY-TETRAHYDRODIPICOLINATE REDUCTASE 1, CHLOROPLASTIC-RELATED"/>
    <property type="match status" value="1"/>
</dbReference>
<evidence type="ECO:0000256" key="1">
    <source>
        <dbReference type="ARBA" id="ARBA00006642"/>
    </source>
</evidence>
<evidence type="ECO:0000256" key="4">
    <source>
        <dbReference type="ARBA" id="ARBA00022857"/>
    </source>
</evidence>
<dbReference type="EMBL" id="FMAO01000005">
    <property type="protein sequence ID" value="SCB92951.1"/>
    <property type="molecule type" value="Genomic_DNA"/>
</dbReference>
<dbReference type="InterPro" id="IPR036291">
    <property type="entry name" value="NAD(P)-bd_dom_sf"/>
</dbReference>
<keyword evidence="6" id="KW-0560">Oxidoreductase</keyword>
<comment type="catalytic activity">
    <reaction evidence="11">
        <text>(S)-2,3,4,5-tetrahydrodipicolinate + NADP(+) + H2O = (2S,4S)-4-hydroxy-2,3,4,5-tetrahydrodipicolinate + NADPH + H(+)</text>
        <dbReference type="Rhea" id="RHEA:35331"/>
        <dbReference type="ChEBI" id="CHEBI:15377"/>
        <dbReference type="ChEBI" id="CHEBI:15378"/>
        <dbReference type="ChEBI" id="CHEBI:16845"/>
        <dbReference type="ChEBI" id="CHEBI:57783"/>
        <dbReference type="ChEBI" id="CHEBI:58349"/>
        <dbReference type="ChEBI" id="CHEBI:67139"/>
        <dbReference type="EC" id="1.17.1.8"/>
    </reaction>
</comment>
<dbReference type="STRING" id="1505725.GA0061074_10539"/>
<dbReference type="GO" id="GO:0005829">
    <property type="term" value="C:cytosol"/>
    <property type="evidence" value="ECO:0007669"/>
    <property type="project" value="TreeGrafter"/>
</dbReference>
<comment type="catalytic activity">
    <reaction evidence="12">
        <text>(S)-2,3,4,5-tetrahydrodipicolinate + NAD(+) + H2O = (2S,4S)-4-hydroxy-2,3,4,5-tetrahydrodipicolinate + NADH + H(+)</text>
        <dbReference type="Rhea" id="RHEA:35323"/>
        <dbReference type="ChEBI" id="CHEBI:15377"/>
        <dbReference type="ChEBI" id="CHEBI:15378"/>
        <dbReference type="ChEBI" id="CHEBI:16845"/>
        <dbReference type="ChEBI" id="CHEBI:57540"/>
        <dbReference type="ChEBI" id="CHEBI:57945"/>
        <dbReference type="ChEBI" id="CHEBI:67139"/>
        <dbReference type="EC" id="1.17.1.8"/>
    </reaction>
</comment>
<dbReference type="InterPro" id="IPR022663">
    <property type="entry name" value="DapB_C"/>
</dbReference>
<reference evidence="17" key="1">
    <citation type="submission" date="2016-08" db="EMBL/GenBank/DDBJ databases">
        <authorList>
            <person name="Varghese N."/>
            <person name="Submissions Spin"/>
        </authorList>
    </citation>
    <scope>NUCLEOTIDE SEQUENCE [LARGE SCALE GENOMIC DNA]</scope>
    <source>
        <strain evidence="17">R-53094</strain>
    </source>
</reference>
<keyword evidence="8" id="KW-0457">Lysine biosynthesis</keyword>
<evidence type="ECO:0000313" key="16">
    <source>
        <dbReference type="EMBL" id="SCB92951.1"/>
    </source>
</evidence>
<sequence length="248" mass="26505">MYMTTVFLAGGFGKMGRAIQQLIANEADLELVGILAHTPSESDVPVFTSLTDVNVTADVWVDVTRPDAAFDNGTYALQHGFNLVVGTSGLQAEQVDQLARLSEDNGQSTLIVPNFSLSGVLLMQFAAQAAKYLPDAEVLEIHNPKKVDAPSGTARATAQAIVQAREQTPVVTNHEDAARGDQIDGVPVHAMRLPGYVAEEEVVFGAPGETLRIKQTSFTRESFMGGVALAIRQIETVEGLQTGLDKVL</sequence>
<dbReference type="EC" id="1.17.1.8" evidence="10 13"/>
<dbReference type="Pfam" id="PF01113">
    <property type="entry name" value="DapB_N"/>
    <property type="match status" value="1"/>
</dbReference>
<comment type="pathway">
    <text evidence="9">Amino-acid biosynthesis; L-lysine biosynthesis via DAP pathway; (S)-tetrahydrodipicolinate from L-aspartate: step 4/4.</text>
</comment>
<organism evidence="16 17">
    <name type="scientific">Weissella bombi</name>
    <dbReference type="NCBI Taxonomy" id="1505725"/>
    <lineage>
        <taxon>Bacteria</taxon>
        <taxon>Bacillati</taxon>
        <taxon>Bacillota</taxon>
        <taxon>Bacilli</taxon>
        <taxon>Lactobacillales</taxon>
        <taxon>Lactobacillaceae</taxon>
        <taxon>Weissella</taxon>
    </lineage>
</organism>
<evidence type="ECO:0000256" key="6">
    <source>
        <dbReference type="ARBA" id="ARBA00023002"/>
    </source>
</evidence>
<gene>
    <name evidence="16" type="ORF">GA0061074_10539</name>
</gene>
<keyword evidence="17" id="KW-1185">Reference proteome</keyword>
<feature type="domain" description="Dihydrodipicolinate reductase N-terminal" evidence="14">
    <location>
        <begin position="6"/>
        <end position="115"/>
    </location>
</feature>
<feature type="domain" description="Dihydrodipicolinate reductase C-terminal" evidence="15">
    <location>
        <begin position="120"/>
        <end position="248"/>
    </location>
</feature>
<dbReference type="SUPFAM" id="SSF55347">
    <property type="entry name" value="Glyceraldehyde-3-phosphate dehydrogenase-like, C-terminal domain"/>
    <property type="match status" value="1"/>
</dbReference>
<keyword evidence="7" id="KW-0520">NAD</keyword>
<dbReference type="Gene3D" id="3.30.360.10">
    <property type="entry name" value="Dihydrodipicolinate Reductase, domain 2"/>
    <property type="match status" value="1"/>
</dbReference>
<proteinExistence type="inferred from homology"/>
<dbReference type="InterPro" id="IPR000846">
    <property type="entry name" value="DapB_N"/>
</dbReference>
<evidence type="ECO:0000256" key="2">
    <source>
        <dbReference type="ARBA" id="ARBA00022490"/>
    </source>
</evidence>
<keyword evidence="3" id="KW-0028">Amino-acid biosynthesis</keyword>
<evidence type="ECO:0000256" key="11">
    <source>
        <dbReference type="ARBA" id="ARBA00049080"/>
    </source>
</evidence>
<name>A0A1C4AER8_9LACO</name>
<comment type="similarity">
    <text evidence="1">Belongs to the DapB family.</text>
</comment>
<dbReference type="SUPFAM" id="SSF51735">
    <property type="entry name" value="NAD(P)-binding Rossmann-fold domains"/>
    <property type="match status" value="1"/>
</dbReference>
<dbReference type="PROSITE" id="PS01298">
    <property type="entry name" value="DAPB"/>
    <property type="match status" value="1"/>
</dbReference>
<keyword evidence="4" id="KW-0521">NADP</keyword>
<evidence type="ECO:0000259" key="15">
    <source>
        <dbReference type="Pfam" id="PF05173"/>
    </source>
</evidence>
<evidence type="ECO:0000256" key="3">
    <source>
        <dbReference type="ARBA" id="ARBA00022605"/>
    </source>
</evidence>
<evidence type="ECO:0000256" key="7">
    <source>
        <dbReference type="ARBA" id="ARBA00023027"/>
    </source>
</evidence>
<dbReference type="InterPro" id="IPR023940">
    <property type="entry name" value="DHDPR_bac"/>
</dbReference>
<evidence type="ECO:0000256" key="8">
    <source>
        <dbReference type="ARBA" id="ARBA00023154"/>
    </source>
</evidence>
<dbReference type="PANTHER" id="PTHR20836">
    <property type="entry name" value="DIHYDRODIPICOLINATE REDUCTASE"/>
    <property type="match status" value="1"/>
</dbReference>
<evidence type="ECO:0000256" key="5">
    <source>
        <dbReference type="ARBA" id="ARBA00022915"/>
    </source>
</evidence>
<accession>A0A1C4AER8</accession>
<evidence type="ECO:0000256" key="10">
    <source>
        <dbReference type="ARBA" id="ARBA00038983"/>
    </source>
</evidence>
<keyword evidence="5" id="KW-0220">Diaminopimelate biosynthesis</keyword>
<evidence type="ECO:0000259" key="14">
    <source>
        <dbReference type="Pfam" id="PF01113"/>
    </source>
</evidence>
<dbReference type="GO" id="GO:0009089">
    <property type="term" value="P:lysine biosynthetic process via diaminopimelate"/>
    <property type="evidence" value="ECO:0007669"/>
    <property type="project" value="UniProtKB-UniRule"/>
</dbReference>
<dbReference type="Pfam" id="PF05173">
    <property type="entry name" value="DapB_C"/>
    <property type="match status" value="1"/>
</dbReference>
<evidence type="ECO:0000256" key="13">
    <source>
        <dbReference type="NCBIfam" id="TIGR00036"/>
    </source>
</evidence>
<dbReference type="AlphaFoldDB" id="A0A1C4AER8"/>
<dbReference type="GO" id="GO:0008839">
    <property type="term" value="F:4-hydroxy-tetrahydrodipicolinate reductase"/>
    <property type="evidence" value="ECO:0007669"/>
    <property type="project" value="UniProtKB-UniRule"/>
</dbReference>
<dbReference type="PIRSF" id="PIRSF000161">
    <property type="entry name" value="DHPR"/>
    <property type="match status" value="1"/>
</dbReference>
<dbReference type="InterPro" id="IPR022664">
    <property type="entry name" value="DapB_N_CS"/>
</dbReference>
<evidence type="ECO:0000256" key="12">
    <source>
        <dbReference type="ARBA" id="ARBA00049396"/>
    </source>
</evidence>
<dbReference type="Gene3D" id="3.40.50.720">
    <property type="entry name" value="NAD(P)-binding Rossmann-like Domain"/>
    <property type="match status" value="1"/>
</dbReference>
<dbReference type="GO" id="GO:0019877">
    <property type="term" value="P:diaminopimelate biosynthetic process"/>
    <property type="evidence" value="ECO:0007669"/>
    <property type="project" value="UniProtKB-KW"/>
</dbReference>
<dbReference type="FunFam" id="3.30.360.10:FF:000009">
    <property type="entry name" value="4-hydroxy-tetrahydrodipicolinate reductase"/>
    <property type="match status" value="1"/>
</dbReference>
<evidence type="ECO:0000313" key="17">
    <source>
        <dbReference type="Proteomes" id="UP000199268"/>
    </source>
</evidence>
<protein>
    <recommendedName>
        <fullName evidence="10 13">4-hydroxy-tetrahydrodipicolinate reductase</fullName>
        <ecNumber evidence="10 13">1.17.1.8</ecNumber>
    </recommendedName>
</protein>
<keyword evidence="2" id="KW-0963">Cytoplasm</keyword>
<evidence type="ECO:0000256" key="9">
    <source>
        <dbReference type="ARBA" id="ARBA00037922"/>
    </source>
</evidence>
<dbReference type="Proteomes" id="UP000199268">
    <property type="component" value="Unassembled WGS sequence"/>
</dbReference>
<dbReference type="NCBIfam" id="TIGR00036">
    <property type="entry name" value="dapB"/>
    <property type="match status" value="1"/>
</dbReference>